<dbReference type="AlphaFoldDB" id="A0A8H6D768"/>
<sequence>MLISPKPSQLSAQAYRYTLDLTVLMRRPRFPKFIFLPLTYLASMVRYQQFERDPVTRDLFKNRITTLNGFREVLESSCFLALDTEHVAITSGSDRVLHQVGLAFTKTLKSRHPPCQPQEPGMIRPKRRLFHFVEDNNIEGLTLNIDTSKKLGDDVLRVGGFRGMPVRRSHRFGEQKTVDIEDLEAPVVEFLSNLPRDKSLVLVGFGMGAEWTYLWANFPAAIRFFSAWVDLSDIVIDITSAPPSQFPNLEYLIRGFGYWRKDVAPGRGIRSDGNADNAGDDVVTTLALAQALLDERNHETLLFEYACFRIAGPGRIRRSYHPDKCFIATVRSDGELPIKISTSLKMARKFIDFNPVRTGILSGEVGYASFRSQEELDYFIGCVDGMVLHTGETISAQRCIQVEQVDMKTPEDEKLKEEKRIMRRIKREADVEEVVELGDLFS</sequence>
<protein>
    <submittedName>
        <fullName evidence="1">Uncharacterized protein</fullName>
    </submittedName>
</protein>
<keyword evidence="2" id="KW-1185">Reference proteome</keyword>
<comment type="caution">
    <text evidence="1">The sequence shown here is derived from an EMBL/GenBank/DDBJ whole genome shotgun (WGS) entry which is preliminary data.</text>
</comment>
<evidence type="ECO:0000313" key="2">
    <source>
        <dbReference type="Proteomes" id="UP000532311"/>
    </source>
</evidence>
<reference evidence="1 2" key="1">
    <citation type="submission" date="2020-05" db="EMBL/GenBank/DDBJ databases">
        <title>Identification and distribution of gene clusters putatively required for synthesis of sphingolipid metabolism inhibitors in phylogenetically diverse species of the filamentous fungus Fusarium.</title>
        <authorList>
            <person name="Kim H.-S."/>
            <person name="Busman M."/>
            <person name="Brown D.W."/>
            <person name="Divon H."/>
            <person name="Uhlig S."/>
            <person name="Proctor R.H."/>
        </authorList>
    </citation>
    <scope>NUCLEOTIDE SEQUENCE [LARGE SCALE GENOMIC DNA]</scope>
    <source>
        <strain evidence="1 2">NRRL 26131</strain>
    </source>
</reference>
<accession>A0A8H6D768</accession>
<dbReference type="EMBL" id="JAAQPF010000329">
    <property type="protein sequence ID" value="KAF5706124.1"/>
    <property type="molecule type" value="Genomic_DNA"/>
</dbReference>
<evidence type="ECO:0000313" key="1">
    <source>
        <dbReference type="EMBL" id="KAF5706124.1"/>
    </source>
</evidence>
<dbReference type="Proteomes" id="UP000532311">
    <property type="component" value="Unassembled WGS sequence"/>
</dbReference>
<organism evidence="1 2">
    <name type="scientific">Fusarium globosum</name>
    <dbReference type="NCBI Taxonomy" id="78864"/>
    <lineage>
        <taxon>Eukaryota</taxon>
        <taxon>Fungi</taxon>
        <taxon>Dikarya</taxon>
        <taxon>Ascomycota</taxon>
        <taxon>Pezizomycotina</taxon>
        <taxon>Sordariomycetes</taxon>
        <taxon>Hypocreomycetidae</taxon>
        <taxon>Hypocreales</taxon>
        <taxon>Nectriaceae</taxon>
        <taxon>Fusarium</taxon>
        <taxon>Fusarium fujikuroi species complex</taxon>
    </lineage>
</organism>
<proteinExistence type="predicted"/>
<name>A0A8H6D768_9HYPO</name>
<gene>
    <name evidence="1" type="ORF">FGLOB1_7562</name>
</gene>